<evidence type="ECO:0000256" key="4">
    <source>
        <dbReference type="ARBA" id="ARBA00023163"/>
    </source>
</evidence>
<keyword evidence="3" id="KW-0238">DNA-binding</keyword>
<evidence type="ECO:0000256" key="3">
    <source>
        <dbReference type="ARBA" id="ARBA00023125"/>
    </source>
</evidence>
<evidence type="ECO:0000256" key="2">
    <source>
        <dbReference type="ARBA" id="ARBA00023015"/>
    </source>
</evidence>
<dbReference type="Gene3D" id="1.10.10.10">
    <property type="entry name" value="Winged helix-like DNA-binding domain superfamily/Winged helix DNA-binding domain"/>
    <property type="match status" value="1"/>
</dbReference>
<dbReference type="Gene3D" id="3.40.50.1360">
    <property type="match status" value="1"/>
</dbReference>
<dbReference type="EMBL" id="JBHUHF010000001">
    <property type="protein sequence ID" value="MFD2027469.1"/>
    <property type="molecule type" value="Genomic_DNA"/>
</dbReference>
<protein>
    <submittedName>
        <fullName evidence="7">Sugar-binding transcriptional regulator</fullName>
    </submittedName>
</protein>
<keyword evidence="4" id="KW-0804">Transcription</keyword>
<dbReference type="InterPro" id="IPR007630">
    <property type="entry name" value="RNA_pol_sigma70_r4"/>
</dbReference>
<dbReference type="RefSeq" id="WP_377199210.1">
    <property type="nucleotide sequence ID" value="NZ_JBHUHF010000001.1"/>
</dbReference>
<dbReference type="PANTHER" id="PTHR34294">
    <property type="entry name" value="TRANSCRIPTIONAL REGULATOR-RELATED"/>
    <property type="match status" value="1"/>
</dbReference>
<evidence type="ECO:0000313" key="8">
    <source>
        <dbReference type="Proteomes" id="UP001597338"/>
    </source>
</evidence>
<dbReference type="SUPFAM" id="SSF46689">
    <property type="entry name" value="Homeodomain-like"/>
    <property type="match status" value="1"/>
</dbReference>
<feature type="domain" description="Sugar-binding" evidence="5">
    <location>
        <begin position="83"/>
        <end position="325"/>
    </location>
</feature>
<comment type="similarity">
    <text evidence="1">Belongs to the SorC transcriptional regulatory family.</text>
</comment>
<evidence type="ECO:0000256" key="1">
    <source>
        <dbReference type="ARBA" id="ARBA00010466"/>
    </source>
</evidence>
<comment type="caution">
    <text evidence="7">The sequence shown here is derived from an EMBL/GenBank/DDBJ whole genome shotgun (WGS) entry which is preliminary data.</text>
</comment>
<sequence>MEYTAGAPGQPPTPEAAGAARTRFTPEVMHAAATLYYLKEATQAQVAQQLGISRATVSRVLSEARRTGIVRIEVVDPATQRASGIEEELRDALGLNRVLAATGFHPSLVGAALAARLGEALTETGLKAGDVLLVSSGRTVWEVSQEALPSFPGVVVTPTVGGQDEPEAWYQTNEITRMFAEQLDGRPVFLYAPAQPGAELHGLLVQDPGTRRVLDLWNRAKVAVLGVGAPPLTRQSLPGYVPREAPWLGTAAGDICTRFFDEDGRPLPYPEVEYLIATTFETLNAIPHTIAVAVGATKVPSIIAGARAGWFNTLVTDEETAAQVLDSLAAGRRS</sequence>
<dbReference type="PANTHER" id="PTHR34294:SF1">
    <property type="entry name" value="TRANSCRIPTIONAL REGULATOR LSRR"/>
    <property type="match status" value="1"/>
</dbReference>
<accession>A0ABW4VB32</accession>
<dbReference type="Pfam" id="PF04545">
    <property type="entry name" value="Sigma70_r4"/>
    <property type="match status" value="1"/>
</dbReference>
<dbReference type="InterPro" id="IPR036388">
    <property type="entry name" value="WH-like_DNA-bd_sf"/>
</dbReference>
<gene>
    <name evidence="7" type="ORF">ACFSL2_18305</name>
</gene>
<keyword evidence="8" id="KW-1185">Reference proteome</keyword>
<dbReference type="InterPro" id="IPR051054">
    <property type="entry name" value="SorC_transcr_regulators"/>
</dbReference>
<dbReference type="Pfam" id="PF04198">
    <property type="entry name" value="Sugar-bind"/>
    <property type="match status" value="1"/>
</dbReference>
<feature type="domain" description="RNA polymerase sigma-70 region 4" evidence="6">
    <location>
        <begin position="34"/>
        <end position="66"/>
    </location>
</feature>
<evidence type="ECO:0000259" key="6">
    <source>
        <dbReference type="Pfam" id="PF04545"/>
    </source>
</evidence>
<dbReference type="InterPro" id="IPR007324">
    <property type="entry name" value="Sugar-bd_dom_put"/>
</dbReference>
<dbReference type="InterPro" id="IPR009057">
    <property type="entry name" value="Homeodomain-like_sf"/>
</dbReference>
<keyword evidence="2" id="KW-0805">Transcription regulation</keyword>
<organism evidence="7 8">
    <name type="scientific">Promicromonospora aerolata</name>
    <dbReference type="NCBI Taxonomy" id="195749"/>
    <lineage>
        <taxon>Bacteria</taxon>
        <taxon>Bacillati</taxon>
        <taxon>Actinomycetota</taxon>
        <taxon>Actinomycetes</taxon>
        <taxon>Micrococcales</taxon>
        <taxon>Promicromonosporaceae</taxon>
        <taxon>Promicromonospora</taxon>
    </lineage>
</organism>
<reference evidence="8" key="1">
    <citation type="journal article" date="2019" name="Int. J. Syst. Evol. Microbiol.">
        <title>The Global Catalogue of Microorganisms (GCM) 10K type strain sequencing project: providing services to taxonomists for standard genome sequencing and annotation.</title>
        <authorList>
            <consortium name="The Broad Institute Genomics Platform"/>
            <consortium name="The Broad Institute Genome Sequencing Center for Infectious Disease"/>
            <person name="Wu L."/>
            <person name="Ma J."/>
        </authorList>
    </citation>
    <scope>NUCLEOTIDE SEQUENCE [LARGE SCALE GENOMIC DNA]</scope>
    <source>
        <strain evidence="8">CCM 7043</strain>
    </source>
</reference>
<evidence type="ECO:0000313" key="7">
    <source>
        <dbReference type="EMBL" id="MFD2027469.1"/>
    </source>
</evidence>
<evidence type="ECO:0000259" key="5">
    <source>
        <dbReference type="Pfam" id="PF04198"/>
    </source>
</evidence>
<dbReference type="SUPFAM" id="SSF100950">
    <property type="entry name" value="NagB/RpiA/CoA transferase-like"/>
    <property type="match status" value="1"/>
</dbReference>
<name>A0ABW4VB32_9MICO</name>
<proteinExistence type="inferred from homology"/>
<dbReference type="Proteomes" id="UP001597338">
    <property type="component" value="Unassembled WGS sequence"/>
</dbReference>
<dbReference type="InterPro" id="IPR037171">
    <property type="entry name" value="NagB/RpiA_transferase-like"/>
</dbReference>